<protein>
    <submittedName>
        <fullName evidence="4">Peptidoglycan/xylan/chitin deacetylase (PgdA/CDA1 family)</fullName>
    </submittedName>
</protein>
<evidence type="ECO:0000259" key="3">
    <source>
        <dbReference type="PROSITE" id="PS51677"/>
    </source>
</evidence>
<gene>
    <name evidence="4" type="ORF">FHU37_003170</name>
</gene>
<comment type="caution">
    <text evidence="4">The sequence shown here is derived from an EMBL/GenBank/DDBJ whole genome shotgun (WGS) entry which is preliminary data.</text>
</comment>
<dbReference type="Gene3D" id="3.20.20.370">
    <property type="entry name" value="Glycoside hydrolase/deacetylase"/>
    <property type="match status" value="1"/>
</dbReference>
<proteinExistence type="predicted"/>
<dbReference type="CDD" id="cd10917">
    <property type="entry name" value="CE4_NodB_like_6s_7s"/>
    <property type="match status" value="1"/>
</dbReference>
<dbReference type="PANTHER" id="PTHR10587">
    <property type="entry name" value="GLYCOSYL TRANSFERASE-RELATED"/>
    <property type="match status" value="1"/>
</dbReference>
<evidence type="ECO:0000313" key="5">
    <source>
        <dbReference type="Proteomes" id="UP000567795"/>
    </source>
</evidence>
<feature type="domain" description="NodB homology" evidence="3">
    <location>
        <begin position="109"/>
        <end position="290"/>
    </location>
</feature>
<keyword evidence="5" id="KW-1185">Reference proteome</keyword>
<dbReference type="InterPro" id="IPR011330">
    <property type="entry name" value="Glyco_hydro/deAcase_b/a-brl"/>
</dbReference>
<dbReference type="Proteomes" id="UP000567795">
    <property type="component" value="Unassembled WGS sequence"/>
</dbReference>
<dbReference type="PROSITE" id="PS51677">
    <property type="entry name" value="NODB"/>
    <property type="match status" value="1"/>
</dbReference>
<dbReference type="GO" id="GO:0046872">
    <property type="term" value="F:metal ion binding"/>
    <property type="evidence" value="ECO:0007669"/>
    <property type="project" value="UniProtKB-KW"/>
</dbReference>
<dbReference type="InterPro" id="IPR002509">
    <property type="entry name" value="NODB_dom"/>
</dbReference>
<evidence type="ECO:0000256" key="2">
    <source>
        <dbReference type="ARBA" id="ARBA00022801"/>
    </source>
</evidence>
<reference evidence="4 5" key="1">
    <citation type="submission" date="2020-07" db="EMBL/GenBank/DDBJ databases">
        <title>Sequencing the genomes of 1000 actinobacteria strains.</title>
        <authorList>
            <person name="Klenk H.-P."/>
        </authorList>
    </citation>
    <scope>NUCLEOTIDE SEQUENCE [LARGE SCALE GENOMIC DNA]</scope>
    <source>
        <strain evidence="4 5">DSM 42178</strain>
    </source>
</reference>
<evidence type="ECO:0000256" key="1">
    <source>
        <dbReference type="ARBA" id="ARBA00022723"/>
    </source>
</evidence>
<dbReference type="Pfam" id="PF01522">
    <property type="entry name" value="Polysacc_deac_1"/>
    <property type="match status" value="1"/>
</dbReference>
<dbReference type="SUPFAM" id="SSF88713">
    <property type="entry name" value="Glycoside hydrolase/deacetylase"/>
    <property type="match status" value="1"/>
</dbReference>
<dbReference type="GO" id="GO:0016020">
    <property type="term" value="C:membrane"/>
    <property type="evidence" value="ECO:0007669"/>
    <property type="project" value="TreeGrafter"/>
</dbReference>
<name>A0A852ZX04_9ACTN</name>
<organism evidence="4 5">
    <name type="scientific">Allostreptomyces psammosilenae</name>
    <dbReference type="NCBI Taxonomy" id="1892865"/>
    <lineage>
        <taxon>Bacteria</taxon>
        <taxon>Bacillati</taxon>
        <taxon>Actinomycetota</taxon>
        <taxon>Actinomycetes</taxon>
        <taxon>Kitasatosporales</taxon>
        <taxon>Streptomycetaceae</taxon>
        <taxon>Allostreptomyces</taxon>
    </lineage>
</organism>
<keyword evidence="2" id="KW-0378">Hydrolase</keyword>
<dbReference type="EMBL" id="JACBZD010000001">
    <property type="protein sequence ID" value="NYI06227.1"/>
    <property type="molecule type" value="Genomic_DNA"/>
</dbReference>
<accession>A0A852ZX04</accession>
<evidence type="ECO:0000313" key="4">
    <source>
        <dbReference type="EMBL" id="NYI06227.1"/>
    </source>
</evidence>
<dbReference type="InterPro" id="IPR050248">
    <property type="entry name" value="Polysacc_deacetylase_ArnD"/>
</dbReference>
<keyword evidence="1" id="KW-0479">Metal-binding</keyword>
<dbReference type="PANTHER" id="PTHR10587:SF133">
    <property type="entry name" value="CHITIN DEACETYLASE 1-RELATED"/>
    <property type="match status" value="1"/>
</dbReference>
<dbReference type="AlphaFoldDB" id="A0A852ZX04"/>
<dbReference type="GO" id="GO:0005975">
    <property type="term" value="P:carbohydrate metabolic process"/>
    <property type="evidence" value="ECO:0007669"/>
    <property type="project" value="InterPro"/>
</dbReference>
<sequence length="292" mass="31641">MRNHDHVGRRRLVLGGLGCLGILAAHEVLRPWGVPLSEIMLPGPIRPEPEPLPPTLTTACQADLDEAEAVALVGRATIVNRSPRGSSTPIPPHEPIFTMPAVAITGQTRVAALTFDDGPDARYTPAVLQTLRRYGVRATFCVVGTNAACNPGLLQAIAADGHDLANHTWSHQELPRLSEREIREELERTNEVIDRITGWGVPQWCRAPYGSWDEVSLGVCAELGMKPLGWSVDTLDWQRPGSAEITDTMLRGTEPGAIILCHDGGGDRSQSVDALRAYLPESLAAGYRFTTP</sequence>
<dbReference type="GO" id="GO:0016810">
    <property type="term" value="F:hydrolase activity, acting on carbon-nitrogen (but not peptide) bonds"/>
    <property type="evidence" value="ECO:0007669"/>
    <property type="project" value="InterPro"/>
</dbReference>
<dbReference type="RefSeq" id="WP_179814848.1">
    <property type="nucleotide sequence ID" value="NZ_JACBZD010000001.1"/>
</dbReference>